<dbReference type="PROSITE" id="PS50089">
    <property type="entry name" value="ZF_RING_2"/>
    <property type="match status" value="1"/>
</dbReference>
<proteinExistence type="predicted"/>
<dbReference type="InterPro" id="IPR002048">
    <property type="entry name" value="EF_hand_dom"/>
</dbReference>
<keyword evidence="1 3" id="KW-0479">Metal-binding</keyword>
<keyword evidence="2" id="KW-0862">Zinc</keyword>
<keyword evidence="8" id="KW-1185">Reference proteome</keyword>
<dbReference type="InterPro" id="IPR011992">
    <property type="entry name" value="EF-hand-dom_pair"/>
</dbReference>
<evidence type="ECO:0000259" key="5">
    <source>
        <dbReference type="PROSITE" id="PS50089"/>
    </source>
</evidence>
<protein>
    <recommendedName>
        <fullName evidence="9">EF-hand domain-containing protein</fullName>
    </recommendedName>
</protein>
<evidence type="ECO:0000256" key="3">
    <source>
        <dbReference type="PROSITE-ProRule" id="PRU00175"/>
    </source>
</evidence>
<dbReference type="Proteomes" id="UP000663828">
    <property type="component" value="Unassembled WGS sequence"/>
</dbReference>
<evidence type="ECO:0000313" key="7">
    <source>
        <dbReference type="EMBL" id="CAF1312030.1"/>
    </source>
</evidence>
<keyword evidence="1 3" id="KW-0863">Zinc-finger</keyword>
<comment type="caution">
    <text evidence="7">The sequence shown here is derived from an EMBL/GenBank/DDBJ whole genome shotgun (WGS) entry which is preliminary data.</text>
</comment>
<evidence type="ECO:0008006" key="9">
    <source>
        <dbReference type="Google" id="ProtNLM"/>
    </source>
</evidence>
<feature type="compositionally biased region" description="Polar residues" evidence="4">
    <location>
        <begin position="71"/>
        <end position="85"/>
    </location>
</feature>
<feature type="domain" description="RING-type" evidence="5">
    <location>
        <begin position="106"/>
        <end position="159"/>
    </location>
</feature>
<dbReference type="GO" id="GO:0008270">
    <property type="term" value="F:zinc ion binding"/>
    <property type="evidence" value="ECO:0007669"/>
    <property type="project" value="UniProtKB-KW"/>
</dbReference>
<evidence type="ECO:0000259" key="6">
    <source>
        <dbReference type="PROSITE" id="PS50222"/>
    </source>
</evidence>
<evidence type="ECO:0000256" key="4">
    <source>
        <dbReference type="SAM" id="MobiDB-lite"/>
    </source>
</evidence>
<sequence length="496" mass="57528">MYNFNEKSSEQSSAKKPSWQIARDISTALLWRKSSKLSLIPGIFTRLKQSSAYPISSDSISKRSAPKKRSIYSSEARSKPSQTQRIPRMPSEKEAALIDIAYTLSCAFCNETCVSNYLRCRICIHIYHVECLSQRGYLHNQSISFRNRLQPDWSCPDCRDLTRLLNHDELLCLIHAFDQLDKNRDGYIVLEEFLSFQSNKSIPEGLELFVQHNHETGRRYFALMDCAQRGVVAWSDFVLLYTCKLICAKDKIELTTKLTEKELVQARKLFLKDPKKSFDNDFNRMVTREHLNQIHRDLMLSLNKKYGIEFIDTVLTFDHRIDNTAEKSSAIYWSEFLREIALLILLDRSNDDVRSSETRRGSIPAQLSNAVKVTYPKLPSNERDSTSRLSFSRSNTLATSTSSHELYDKNFLKHAKLLQKLNERNQAEELKRKQLGSSINFTIVEDGADATKDLKLPKLKANARDDRRTITDPWTCVHEMQRLRNEPIPVRWRRIS</sequence>
<dbReference type="EMBL" id="CAJNOR010002564">
    <property type="protein sequence ID" value="CAF1312030.1"/>
    <property type="molecule type" value="Genomic_DNA"/>
</dbReference>
<dbReference type="InterPro" id="IPR001841">
    <property type="entry name" value="Znf_RING"/>
</dbReference>
<dbReference type="AlphaFoldDB" id="A0A815EXF9"/>
<dbReference type="GO" id="GO:0005509">
    <property type="term" value="F:calcium ion binding"/>
    <property type="evidence" value="ECO:0007669"/>
    <property type="project" value="InterPro"/>
</dbReference>
<feature type="domain" description="EF-hand" evidence="6">
    <location>
        <begin position="168"/>
        <end position="203"/>
    </location>
</feature>
<name>A0A815EXF9_ADIRI</name>
<accession>A0A815EXF9</accession>
<gene>
    <name evidence="7" type="ORF">XAT740_LOCUS29437</name>
</gene>
<dbReference type="InterPro" id="IPR013083">
    <property type="entry name" value="Znf_RING/FYVE/PHD"/>
</dbReference>
<reference evidence="7" key="1">
    <citation type="submission" date="2021-02" db="EMBL/GenBank/DDBJ databases">
        <authorList>
            <person name="Nowell W R."/>
        </authorList>
    </citation>
    <scope>NUCLEOTIDE SEQUENCE</scope>
</reference>
<evidence type="ECO:0000256" key="2">
    <source>
        <dbReference type="ARBA" id="ARBA00022833"/>
    </source>
</evidence>
<organism evidence="7 8">
    <name type="scientific">Adineta ricciae</name>
    <name type="common">Rotifer</name>
    <dbReference type="NCBI Taxonomy" id="249248"/>
    <lineage>
        <taxon>Eukaryota</taxon>
        <taxon>Metazoa</taxon>
        <taxon>Spiralia</taxon>
        <taxon>Gnathifera</taxon>
        <taxon>Rotifera</taxon>
        <taxon>Eurotatoria</taxon>
        <taxon>Bdelloidea</taxon>
        <taxon>Adinetida</taxon>
        <taxon>Adinetidae</taxon>
        <taxon>Adineta</taxon>
    </lineage>
</organism>
<dbReference type="PROSITE" id="PS50222">
    <property type="entry name" value="EF_HAND_2"/>
    <property type="match status" value="1"/>
</dbReference>
<evidence type="ECO:0000256" key="1">
    <source>
        <dbReference type="ARBA" id="ARBA00022771"/>
    </source>
</evidence>
<dbReference type="Gene3D" id="3.30.40.10">
    <property type="entry name" value="Zinc/RING finger domain, C3HC4 (zinc finger)"/>
    <property type="match status" value="1"/>
</dbReference>
<feature type="region of interest" description="Disordered" evidence="4">
    <location>
        <begin position="57"/>
        <end position="90"/>
    </location>
</feature>
<evidence type="ECO:0000313" key="8">
    <source>
        <dbReference type="Proteomes" id="UP000663828"/>
    </source>
</evidence>
<dbReference type="Gene3D" id="1.10.238.10">
    <property type="entry name" value="EF-hand"/>
    <property type="match status" value="1"/>
</dbReference>
<dbReference type="SUPFAM" id="SSF57903">
    <property type="entry name" value="FYVE/PHD zinc finger"/>
    <property type="match status" value="1"/>
</dbReference>
<dbReference type="InterPro" id="IPR011011">
    <property type="entry name" value="Znf_FYVE_PHD"/>
</dbReference>
<dbReference type="SUPFAM" id="SSF47473">
    <property type="entry name" value="EF-hand"/>
    <property type="match status" value="1"/>
</dbReference>